<dbReference type="Proteomes" id="UP001140172">
    <property type="component" value="Unassembled WGS sequence"/>
</dbReference>
<comment type="similarity">
    <text evidence="2 7">Belongs to the derlin family.</text>
</comment>
<comment type="caution">
    <text evidence="9">The sequence shown here is derived from an EMBL/GenBank/DDBJ whole genome shotgun (WGS) entry which is preliminary data.</text>
</comment>
<dbReference type="InterPro" id="IPR035952">
    <property type="entry name" value="Rhomboid-like_sf"/>
</dbReference>
<feature type="compositionally biased region" description="Gly residues" evidence="8">
    <location>
        <begin position="249"/>
        <end position="263"/>
    </location>
</feature>
<dbReference type="GO" id="GO:0005789">
    <property type="term" value="C:endoplasmic reticulum membrane"/>
    <property type="evidence" value="ECO:0007669"/>
    <property type="project" value="UniProtKB-SubCell"/>
</dbReference>
<dbReference type="AlphaFoldDB" id="A0A9W8HMT0"/>
<dbReference type="Pfam" id="PF04511">
    <property type="entry name" value="DER1"/>
    <property type="match status" value="1"/>
</dbReference>
<comment type="function">
    <text evidence="7">May be involved in the degradation of misfolded endoplasmic reticulum (ER) luminal proteins.</text>
</comment>
<evidence type="ECO:0000256" key="7">
    <source>
        <dbReference type="RuleBase" id="RU363059"/>
    </source>
</evidence>
<dbReference type="SUPFAM" id="SSF144091">
    <property type="entry name" value="Rhomboid-like"/>
    <property type="match status" value="1"/>
</dbReference>
<feature type="transmembrane region" description="Helical" evidence="7">
    <location>
        <begin position="32"/>
        <end position="52"/>
    </location>
</feature>
<evidence type="ECO:0000256" key="8">
    <source>
        <dbReference type="SAM" id="MobiDB-lite"/>
    </source>
</evidence>
<keyword evidence="6 7" id="KW-0472">Membrane</keyword>
<evidence type="ECO:0000256" key="1">
    <source>
        <dbReference type="ARBA" id="ARBA00004477"/>
    </source>
</evidence>
<dbReference type="GO" id="GO:0006950">
    <property type="term" value="P:response to stress"/>
    <property type="evidence" value="ECO:0007669"/>
    <property type="project" value="UniProtKB-ARBA"/>
</dbReference>
<dbReference type="EMBL" id="JANBUM010000020">
    <property type="protein sequence ID" value="KAJ2787525.1"/>
    <property type="molecule type" value="Genomic_DNA"/>
</dbReference>
<name>A0A9W8HMT0_9FUNG</name>
<feature type="transmembrane region" description="Helical" evidence="7">
    <location>
        <begin position="152"/>
        <end position="176"/>
    </location>
</feature>
<evidence type="ECO:0000256" key="3">
    <source>
        <dbReference type="ARBA" id="ARBA00022692"/>
    </source>
</evidence>
<dbReference type="InterPro" id="IPR007599">
    <property type="entry name" value="DER1"/>
</dbReference>
<feature type="transmembrane region" description="Helical" evidence="7">
    <location>
        <begin position="108"/>
        <end position="132"/>
    </location>
</feature>
<comment type="subcellular location">
    <subcellularLocation>
        <location evidence="1 7">Endoplasmic reticulum membrane</location>
        <topology evidence="1 7">Multi-pass membrane protein</topology>
    </subcellularLocation>
</comment>
<feature type="region of interest" description="Disordered" evidence="8">
    <location>
        <begin position="240"/>
        <end position="263"/>
    </location>
</feature>
<dbReference type="OrthoDB" id="1716531at2759"/>
<dbReference type="PANTHER" id="PTHR11009">
    <property type="entry name" value="DER1-LIKE PROTEIN, DERLIN"/>
    <property type="match status" value="1"/>
</dbReference>
<keyword evidence="10" id="KW-1185">Reference proteome</keyword>
<feature type="transmembrane region" description="Helical" evidence="7">
    <location>
        <begin position="72"/>
        <end position="92"/>
    </location>
</feature>
<feature type="transmembrane region" description="Helical" evidence="7">
    <location>
        <begin position="183"/>
        <end position="200"/>
    </location>
</feature>
<evidence type="ECO:0000256" key="6">
    <source>
        <dbReference type="ARBA" id="ARBA00023136"/>
    </source>
</evidence>
<protein>
    <recommendedName>
        <fullName evidence="7">Derlin</fullName>
    </recommendedName>
</protein>
<evidence type="ECO:0000256" key="5">
    <source>
        <dbReference type="ARBA" id="ARBA00022989"/>
    </source>
</evidence>
<keyword evidence="4 7" id="KW-0256">Endoplasmic reticulum</keyword>
<evidence type="ECO:0000256" key="4">
    <source>
        <dbReference type="ARBA" id="ARBA00022824"/>
    </source>
</evidence>
<reference evidence="9" key="1">
    <citation type="submission" date="2022-07" db="EMBL/GenBank/DDBJ databases">
        <title>Phylogenomic reconstructions and comparative analyses of Kickxellomycotina fungi.</title>
        <authorList>
            <person name="Reynolds N.K."/>
            <person name="Stajich J.E."/>
            <person name="Barry K."/>
            <person name="Grigoriev I.V."/>
            <person name="Crous P."/>
            <person name="Smith M.E."/>
        </authorList>
    </citation>
    <scope>NUCLEOTIDE SEQUENCE</scope>
    <source>
        <strain evidence="9">BCRC 34489</strain>
    </source>
</reference>
<sequence>MVRSGSTQQRFRSDGSAIANWYGSLTPVTKQLMTCILTCTLTVSLRMIPYYYMPLYWPWVWKGFQVWRLFTGFLTTHVSLNEAIMFVALYYYSSDLESQEFAGRTADYVWFILFSMISMASVAWITTTTSLYHGLFLSLLTMWSLHREHTIVNFFMGIQFPARYLPYATMLLWFVLKRGELMAILDMIYGFGAAHLYYYLTVDLPSQGGLNYIPTPQLVYRFFGQPQRVSAHTASSGSATTANAVHQRPGGGHFWGSGGRTLG</sequence>
<proteinExistence type="inferred from homology"/>
<organism evidence="9 10">
    <name type="scientific">Coemansia interrupta</name>
    <dbReference type="NCBI Taxonomy" id="1126814"/>
    <lineage>
        <taxon>Eukaryota</taxon>
        <taxon>Fungi</taxon>
        <taxon>Fungi incertae sedis</taxon>
        <taxon>Zoopagomycota</taxon>
        <taxon>Kickxellomycotina</taxon>
        <taxon>Kickxellomycetes</taxon>
        <taxon>Kickxellales</taxon>
        <taxon>Kickxellaceae</taxon>
        <taxon>Coemansia</taxon>
    </lineage>
</organism>
<gene>
    <name evidence="9" type="ORF">GGI15_000656</name>
</gene>
<keyword evidence="5 7" id="KW-1133">Transmembrane helix</keyword>
<accession>A0A9W8HMT0</accession>
<evidence type="ECO:0000256" key="2">
    <source>
        <dbReference type="ARBA" id="ARBA00008917"/>
    </source>
</evidence>
<keyword evidence="3 7" id="KW-0812">Transmembrane</keyword>
<evidence type="ECO:0000313" key="9">
    <source>
        <dbReference type="EMBL" id="KAJ2787525.1"/>
    </source>
</evidence>
<evidence type="ECO:0000313" key="10">
    <source>
        <dbReference type="Proteomes" id="UP001140172"/>
    </source>
</evidence>